<feature type="compositionally biased region" description="Polar residues" evidence="1">
    <location>
        <begin position="141"/>
        <end position="151"/>
    </location>
</feature>
<proteinExistence type="predicted"/>
<feature type="chain" id="PRO_5040434159" evidence="2">
    <location>
        <begin position="19"/>
        <end position="269"/>
    </location>
</feature>
<evidence type="ECO:0000256" key="1">
    <source>
        <dbReference type="SAM" id="MobiDB-lite"/>
    </source>
</evidence>
<name>A0A9P9FBC1_9HYPO</name>
<feature type="region of interest" description="Disordered" evidence="1">
    <location>
        <begin position="205"/>
        <end position="231"/>
    </location>
</feature>
<evidence type="ECO:0000313" key="3">
    <source>
        <dbReference type="EMBL" id="KAH7156731.1"/>
    </source>
</evidence>
<accession>A0A9P9FBC1</accession>
<dbReference type="OrthoDB" id="4160690at2759"/>
<keyword evidence="4" id="KW-1185">Reference proteome</keyword>
<dbReference type="AlphaFoldDB" id="A0A9P9FBC1"/>
<gene>
    <name evidence="3" type="ORF">EDB81DRAFT_945148</name>
</gene>
<evidence type="ECO:0000313" key="4">
    <source>
        <dbReference type="Proteomes" id="UP000738349"/>
    </source>
</evidence>
<organism evidence="3 4">
    <name type="scientific">Dactylonectria macrodidyma</name>
    <dbReference type="NCBI Taxonomy" id="307937"/>
    <lineage>
        <taxon>Eukaryota</taxon>
        <taxon>Fungi</taxon>
        <taxon>Dikarya</taxon>
        <taxon>Ascomycota</taxon>
        <taxon>Pezizomycotina</taxon>
        <taxon>Sordariomycetes</taxon>
        <taxon>Hypocreomycetidae</taxon>
        <taxon>Hypocreales</taxon>
        <taxon>Nectriaceae</taxon>
        <taxon>Dactylonectria</taxon>
    </lineage>
</organism>
<sequence>MRSSIVYSLLASAPFVAAIQRRWDYPEGVPALERRQEPGTPRYECHENCGLLITLGRTEGYCDNDEWNTRYDACMICANTFEIWVFYSNSVTALAEECGLSPTPSPSGWVASSTVAEVESSTSAVAVTTSAAAETTAPGSDETTAPGSGETSAPGGDETTAPGSDETSAPGSDSTATSAGQPAETSGASVATTFSTAAQGSKSASESAAAATETDSAATHTSGGSLGTVGVTPTNAYATPSTIISNGAAKNFGFGAAFGAAAVAMAAVY</sequence>
<feature type="region of interest" description="Disordered" evidence="1">
    <location>
        <begin position="126"/>
        <end position="189"/>
    </location>
</feature>
<dbReference type="Proteomes" id="UP000738349">
    <property type="component" value="Unassembled WGS sequence"/>
</dbReference>
<dbReference type="EMBL" id="JAGMUV010000005">
    <property type="protein sequence ID" value="KAH7156731.1"/>
    <property type="molecule type" value="Genomic_DNA"/>
</dbReference>
<evidence type="ECO:0000256" key="2">
    <source>
        <dbReference type="SAM" id="SignalP"/>
    </source>
</evidence>
<keyword evidence="2" id="KW-0732">Signal</keyword>
<feature type="compositionally biased region" description="Polar residues" evidence="1">
    <location>
        <begin position="161"/>
        <end position="189"/>
    </location>
</feature>
<feature type="signal peptide" evidence="2">
    <location>
        <begin position="1"/>
        <end position="18"/>
    </location>
</feature>
<feature type="compositionally biased region" description="Low complexity" evidence="1">
    <location>
        <begin position="126"/>
        <end position="137"/>
    </location>
</feature>
<comment type="caution">
    <text evidence="3">The sequence shown here is derived from an EMBL/GenBank/DDBJ whole genome shotgun (WGS) entry which is preliminary data.</text>
</comment>
<reference evidence="3" key="1">
    <citation type="journal article" date="2021" name="Nat. Commun.">
        <title>Genetic determinants of endophytism in the Arabidopsis root mycobiome.</title>
        <authorList>
            <person name="Mesny F."/>
            <person name="Miyauchi S."/>
            <person name="Thiergart T."/>
            <person name="Pickel B."/>
            <person name="Atanasova L."/>
            <person name="Karlsson M."/>
            <person name="Huettel B."/>
            <person name="Barry K.W."/>
            <person name="Haridas S."/>
            <person name="Chen C."/>
            <person name="Bauer D."/>
            <person name="Andreopoulos W."/>
            <person name="Pangilinan J."/>
            <person name="LaButti K."/>
            <person name="Riley R."/>
            <person name="Lipzen A."/>
            <person name="Clum A."/>
            <person name="Drula E."/>
            <person name="Henrissat B."/>
            <person name="Kohler A."/>
            <person name="Grigoriev I.V."/>
            <person name="Martin F.M."/>
            <person name="Hacquard S."/>
        </authorList>
    </citation>
    <scope>NUCLEOTIDE SEQUENCE</scope>
    <source>
        <strain evidence="3">MPI-CAGE-AT-0147</strain>
    </source>
</reference>
<protein>
    <submittedName>
        <fullName evidence="3">Uncharacterized protein</fullName>
    </submittedName>
</protein>